<evidence type="ECO:0000256" key="2">
    <source>
        <dbReference type="ARBA" id="ARBA00001911"/>
    </source>
</evidence>
<keyword evidence="7" id="KW-0520">NAD</keyword>
<protein>
    <recommendedName>
        <fullName evidence="6">UDP-glucose 4-epimerase</fullName>
        <ecNumber evidence="5">5.1.3.2</ecNumber>
    </recommendedName>
    <alternativeName>
        <fullName evidence="11">Galactowaldenase</fullName>
    </alternativeName>
    <alternativeName>
        <fullName evidence="10">UDP-galactose 4-epimerase</fullName>
    </alternativeName>
</protein>
<comment type="cofactor">
    <cofactor evidence="2">
        <name>NAD(+)</name>
        <dbReference type="ChEBI" id="CHEBI:57540"/>
    </cofactor>
</comment>
<evidence type="ECO:0000256" key="5">
    <source>
        <dbReference type="ARBA" id="ARBA00013189"/>
    </source>
</evidence>
<organism evidence="13 14">
    <name type="scientific">Tenggerimyces flavus</name>
    <dbReference type="NCBI Taxonomy" id="1708749"/>
    <lineage>
        <taxon>Bacteria</taxon>
        <taxon>Bacillati</taxon>
        <taxon>Actinomycetota</taxon>
        <taxon>Actinomycetes</taxon>
        <taxon>Propionibacteriales</taxon>
        <taxon>Nocardioidaceae</taxon>
        <taxon>Tenggerimyces</taxon>
    </lineage>
</organism>
<evidence type="ECO:0000256" key="7">
    <source>
        <dbReference type="ARBA" id="ARBA00023027"/>
    </source>
</evidence>
<keyword evidence="9" id="KW-0119">Carbohydrate metabolism</keyword>
<keyword evidence="14" id="KW-1185">Reference proteome</keyword>
<dbReference type="InterPro" id="IPR036291">
    <property type="entry name" value="NAD(P)-bd_dom_sf"/>
</dbReference>
<evidence type="ECO:0000256" key="3">
    <source>
        <dbReference type="ARBA" id="ARBA00004947"/>
    </source>
</evidence>
<accession>A0ABV7Y3S3</accession>
<sequence>MTWLVTGGAGFIGAHVTHAMLAAGERVVVLDDLSTGIASRIEGVPFVEGSVHDTEFVAGVLREHGITGVVHLAAKKQPGESVDKPILYYRENVGGLASLLDAVAAAGVETFVFSSSASVYGNPSQEIVTEDLHCEPESPYGETKLAGEWLIADTARVTGLRYVNLRYFNVAGTARPELSDTGAYNVIPMVFERLTDGKPPLIFGADYPTPDGTCIRDYVHVSDIASAHVAAAQHLASGADARLTLNVGTGRGVSVREMVDTILAVTGYSELPATVVDRRPGDPVVSIASADRIAAEFGWSAGHDLRDMVESAWAGWVLRHPEARRG</sequence>
<evidence type="ECO:0000256" key="4">
    <source>
        <dbReference type="ARBA" id="ARBA00007637"/>
    </source>
</evidence>
<dbReference type="SUPFAM" id="SSF51735">
    <property type="entry name" value="NAD(P)-binding Rossmann-fold domains"/>
    <property type="match status" value="1"/>
</dbReference>
<dbReference type="EC" id="5.1.3.2" evidence="5"/>
<dbReference type="InterPro" id="IPR001509">
    <property type="entry name" value="Epimerase_deHydtase"/>
</dbReference>
<proteinExistence type="inferred from homology"/>
<comment type="pathway">
    <text evidence="3">Carbohydrate metabolism; galactose metabolism.</text>
</comment>
<gene>
    <name evidence="13" type="primary">galE</name>
    <name evidence="13" type="ORF">ACFOUW_01105</name>
</gene>
<dbReference type="PANTHER" id="PTHR43725:SF53">
    <property type="entry name" value="UDP-ARABINOSE 4-EPIMERASE 1"/>
    <property type="match status" value="1"/>
</dbReference>
<dbReference type="Proteomes" id="UP001595699">
    <property type="component" value="Unassembled WGS sequence"/>
</dbReference>
<dbReference type="GO" id="GO:0003978">
    <property type="term" value="F:UDP-glucose 4-epimerase activity"/>
    <property type="evidence" value="ECO:0007669"/>
    <property type="project" value="UniProtKB-EC"/>
</dbReference>
<name>A0ABV7Y3S3_9ACTN</name>
<comment type="caution">
    <text evidence="13">The sequence shown here is derived from an EMBL/GenBank/DDBJ whole genome shotgun (WGS) entry which is preliminary data.</text>
</comment>
<dbReference type="InterPro" id="IPR005886">
    <property type="entry name" value="UDP_G4E"/>
</dbReference>
<evidence type="ECO:0000256" key="6">
    <source>
        <dbReference type="ARBA" id="ARBA00018569"/>
    </source>
</evidence>
<feature type="domain" description="NAD-dependent epimerase/dehydratase" evidence="12">
    <location>
        <begin position="3"/>
        <end position="248"/>
    </location>
</feature>
<dbReference type="Pfam" id="PF01370">
    <property type="entry name" value="Epimerase"/>
    <property type="match status" value="1"/>
</dbReference>
<dbReference type="NCBIfam" id="TIGR01179">
    <property type="entry name" value="galE"/>
    <property type="match status" value="1"/>
</dbReference>
<evidence type="ECO:0000259" key="12">
    <source>
        <dbReference type="Pfam" id="PF01370"/>
    </source>
</evidence>
<keyword evidence="8 13" id="KW-0413">Isomerase</keyword>
<evidence type="ECO:0000256" key="11">
    <source>
        <dbReference type="ARBA" id="ARBA00033067"/>
    </source>
</evidence>
<evidence type="ECO:0000313" key="14">
    <source>
        <dbReference type="Proteomes" id="UP001595699"/>
    </source>
</evidence>
<dbReference type="RefSeq" id="WP_205122183.1">
    <property type="nucleotide sequence ID" value="NZ_JAFBCM010000001.1"/>
</dbReference>
<evidence type="ECO:0000256" key="1">
    <source>
        <dbReference type="ARBA" id="ARBA00000083"/>
    </source>
</evidence>
<evidence type="ECO:0000256" key="10">
    <source>
        <dbReference type="ARBA" id="ARBA00031367"/>
    </source>
</evidence>
<evidence type="ECO:0000256" key="9">
    <source>
        <dbReference type="ARBA" id="ARBA00023277"/>
    </source>
</evidence>
<reference evidence="14" key="1">
    <citation type="journal article" date="2019" name="Int. J. Syst. Evol. Microbiol.">
        <title>The Global Catalogue of Microorganisms (GCM) 10K type strain sequencing project: providing services to taxonomists for standard genome sequencing and annotation.</title>
        <authorList>
            <consortium name="The Broad Institute Genomics Platform"/>
            <consortium name="The Broad Institute Genome Sequencing Center for Infectious Disease"/>
            <person name="Wu L."/>
            <person name="Ma J."/>
        </authorList>
    </citation>
    <scope>NUCLEOTIDE SEQUENCE [LARGE SCALE GENOMIC DNA]</scope>
    <source>
        <strain evidence="14">CGMCC 4.7241</strain>
    </source>
</reference>
<dbReference type="Gene3D" id="3.90.25.10">
    <property type="entry name" value="UDP-galactose 4-epimerase, domain 1"/>
    <property type="match status" value="1"/>
</dbReference>
<evidence type="ECO:0000313" key="13">
    <source>
        <dbReference type="EMBL" id="MFC3759424.1"/>
    </source>
</evidence>
<comment type="catalytic activity">
    <reaction evidence="1">
        <text>UDP-alpha-D-glucose = UDP-alpha-D-galactose</text>
        <dbReference type="Rhea" id="RHEA:22168"/>
        <dbReference type="ChEBI" id="CHEBI:58885"/>
        <dbReference type="ChEBI" id="CHEBI:66914"/>
        <dbReference type="EC" id="5.1.3.2"/>
    </reaction>
</comment>
<dbReference type="Gene3D" id="3.40.50.720">
    <property type="entry name" value="NAD(P)-binding Rossmann-like Domain"/>
    <property type="match status" value="1"/>
</dbReference>
<evidence type="ECO:0000256" key="8">
    <source>
        <dbReference type="ARBA" id="ARBA00023235"/>
    </source>
</evidence>
<comment type="similarity">
    <text evidence="4">Belongs to the NAD(P)-dependent epimerase/dehydratase family.</text>
</comment>
<dbReference type="EMBL" id="JBHRZH010000001">
    <property type="protein sequence ID" value="MFC3759424.1"/>
    <property type="molecule type" value="Genomic_DNA"/>
</dbReference>
<dbReference type="PANTHER" id="PTHR43725">
    <property type="entry name" value="UDP-GLUCOSE 4-EPIMERASE"/>
    <property type="match status" value="1"/>
</dbReference>